<sequence length="312" mass="34657">MAAPSIAQPGGSNCTPVFAGIDFGTTFSGLAYAIGGSRENPQLVNWGPVNSGSKFPSKVTSSNNIILCGPQIPEGTEAMEWFKLALLHHDDLDSVIRESALVKEYQSFRRRLKFKASEVVQHLLKYMWGKFKDTLQSSNPEKAFLFHLTVAVPANWPQYTFTAIRKAVEKSGIGPELHAPVSFVSEPEATILATIAAPATLILGRCLHPELTFTLEDLTPVFEPVFQIAQLVEEQIHAIRQETKKAPTVWLHAFCFNTCTMLTLSALEKYIIISGGFGSNKYVRSIIHNRVNEVSQRIGYRMRVVVLPGRRR</sequence>
<name>A0ABR1I3V0_9HYPO</name>
<keyword evidence="2" id="KW-1185">Reference proteome</keyword>
<protein>
    <submittedName>
        <fullName evidence="1">Uncharacterized protein</fullName>
    </submittedName>
</protein>
<dbReference type="SUPFAM" id="SSF53067">
    <property type="entry name" value="Actin-like ATPase domain"/>
    <property type="match status" value="1"/>
</dbReference>
<proteinExistence type="predicted"/>
<dbReference type="Gene3D" id="3.30.420.40">
    <property type="match status" value="1"/>
</dbReference>
<dbReference type="EMBL" id="JAZAVK010000044">
    <property type="protein sequence ID" value="KAK7428213.1"/>
    <property type="molecule type" value="Genomic_DNA"/>
</dbReference>
<reference evidence="1 2" key="1">
    <citation type="journal article" date="2025" name="Microbiol. Resour. Announc.">
        <title>Draft genome sequences for Neonectria magnoliae and Neonectria punicea, canker pathogens of Liriodendron tulipifera and Acer saccharum in West Virginia.</title>
        <authorList>
            <person name="Petronek H.M."/>
            <person name="Kasson M.T."/>
            <person name="Metheny A.M."/>
            <person name="Stauder C.M."/>
            <person name="Lovett B."/>
            <person name="Lynch S.C."/>
            <person name="Garnas J.R."/>
            <person name="Kasson L.R."/>
            <person name="Stajich J.E."/>
        </authorList>
    </citation>
    <scope>NUCLEOTIDE SEQUENCE [LARGE SCALE GENOMIC DNA]</scope>
    <source>
        <strain evidence="1 2">NRRL 64651</strain>
    </source>
</reference>
<dbReference type="PANTHER" id="PTHR42749:SF1">
    <property type="entry name" value="CELL SHAPE-DETERMINING PROTEIN MREB"/>
    <property type="match status" value="1"/>
</dbReference>
<dbReference type="Proteomes" id="UP001498421">
    <property type="component" value="Unassembled WGS sequence"/>
</dbReference>
<gene>
    <name evidence="1" type="ORF">QQZ08_005279</name>
</gene>
<evidence type="ECO:0000313" key="1">
    <source>
        <dbReference type="EMBL" id="KAK7428213.1"/>
    </source>
</evidence>
<comment type="caution">
    <text evidence="1">The sequence shown here is derived from an EMBL/GenBank/DDBJ whole genome shotgun (WGS) entry which is preliminary data.</text>
</comment>
<accession>A0ABR1I3V0</accession>
<dbReference type="InterPro" id="IPR043129">
    <property type="entry name" value="ATPase_NBD"/>
</dbReference>
<evidence type="ECO:0000313" key="2">
    <source>
        <dbReference type="Proteomes" id="UP001498421"/>
    </source>
</evidence>
<dbReference type="PANTHER" id="PTHR42749">
    <property type="entry name" value="CELL SHAPE-DETERMINING PROTEIN MREB"/>
    <property type="match status" value="1"/>
</dbReference>
<organism evidence="1 2">
    <name type="scientific">Neonectria magnoliae</name>
    <dbReference type="NCBI Taxonomy" id="2732573"/>
    <lineage>
        <taxon>Eukaryota</taxon>
        <taxon>Fungi</taxon>
        <taxon>Dikarya</taxon>
        <taxon>Ascomycota</taxon>
        <taxon>Pezizomycotina</taxon>
        <taxon>Sordariomycetes</taxon>
        <taxon>Hypocreomycetidae</taxon>
        <taxon>Hypocreales</taxon>
        <taxon>Nectriaceae</taxon>
        <taxon>Neonectria</taxon>
    </lineage>
</organism>